<accession>A0A9P7VB03</accession>
<dbReference type="GeneID" id="66117794"/>
<dbReference type="Pfam" id="PF05625">
    <property type="entry name" value="PAXNEB"/>
    <property type="match status" value="1"/>
</dbReference>
<evidence type="ECO:0000256" key="4">
    <source>
        <dbReference type="ARBA" id="ARBA00007573"/>
    </source>
</evidence>
<evidence type="ECO:0000256" key="3">
    <source>
        <dbReference type="ARBA" id="ARBA00005043"/>
    </source>
</evidence>
<dbReference type="GO" id="GO:0033588">
    <property type="term" value="C:elongator holoenzyme complex"/>
    <property type="evidence" value="ECO:0007669"/>
    <property type="project" value="InterPro"/>
</dbReference>
<feature type="region of interest" description="Disordered" evidence="9">
    <location>
        <begin position="1"/>
        <end position="63"/>
    </location>
</feature>
<reference evidence="10" key="1">
    <citation type="submission" date="2021-03" db="EMBL/GenBank/DDBJ databases">
        <authorList>
            <person name="Palmer J.M."/>
        </authorList>
    </citation>
    <scope>NUCLEOTIDE SEQUENCE</scope>
    <source>
        <strain evidence="10">ARV_011</strain>
    </source>
</reference>
<dbReference type="OrthoDB" id="289162at2759"/>
<comment type="subcellular location">
    <subcellularLocation>
        <location evidence="2">Cytoplasm</location>
    </subcellularLocation>
    <subcellularLocation>
        <location evidence="1">Nucleus</location>
    </subcellularLocation>
</comment>
<name>A0A9P7VB03_9ASCO</name>
<comment type="similarity">
    <text evidence="4">Belongs to the ELP4 family.</text>
</comment>
<dbReference type="GO" id="GO:0002098">
    <property type="term" value="P:tRNA wobble uridine modification"/>
    <property type="evidence" value="ECO:0007669"/>
    <property type="project" value="InterPro"/>
</dbReference>
<dbReference type="InterPro" id="IPR027417">
    <property type="entry name" value="P-loop_NTPase"/>
</dbReference>
<sequence>MSFRKRGEVVSGTGNPLVVGRSPALTARGPVVPGRSTVPGRNNPIRGSPSTAAPVASTASNNVSSPCIRPSIVTSQPTVSTGSSDLDKLLLHSGIPLGCSLIVEESSTTDFASVLVRLFVSQGVLHNRIDDGNVQLCHLVVVGMPQSWANDLPGPYKGTSKEQKKLKIKENEQKISVSNLSNIQTERQRTGGSDLKIAWRYGLNKPEKESSDQMVETETYSNYSTQFDLTQKFSPPPSIQDISFVALSPNFTTLVNQIRQIISTKIKQHPDIVIRIVLPNLLTPSLYSPTQSSPQFILPLFHSLQSLLSTYSNNAILMTLINLDLYTRNHLITSTLENIFDGIINLQPFNQQMSALIEKAYKNEPKRIQQGLVNVIKVPVLSERGAMMVRMGEYAFKNGKHKFEIESWGIPVIDEEDSASNNQQDIPQAQTTKNIDF</sequence>
<evidence type="ECO:0000256" key="2">
    <source>
        <dbReference type="ARBA" id="ARBA00004496"/>
    </source>
</evidence>
<dbReference type="GO" id="GO:0005737">
    <property type="term" value="C:cytoplasm"/>
    <property type="evidence" value="ECO:0007669"/>
    <property type="project" value="UniProtKB-SubCell"/>
</dbReference>
<dbReference type="GO" id="GO:0008023">
    <property type="term" value="C:transcription elongation factor complex"/>
    <property type="evidence" value="ECO:0007669"/>
    <property type="project" value="TreeGrafter"/>
</dbReference>
<dbReference type="Gene3D" id="3.40.50.300">
    <property type="entry name" value="P-loop containing nucleotide triphosphate hydrolases"/>
    <property type="match status" value="1"/>
</dbReference>
<dbReference type="Proteomes" id="UP000790833">
    <property type="component" value="Unassembled WGS sequence"/>
</dbReference>
<evidence type="ECO:0000313" key="10">
    <source>
        <dbReference type="EMBL" id="KAG7194741.1"/>
    </source>
</evidence>
<dbReference type="PANTHER" id="PTHR12896">
    <property type="entry name" value="PAX6 NEIGHBOR PROTEIN PAXNEB"/>
    <property type="match status" value="1"/>
</dbReference>
<feature type="compositionally biased region" description="Low complexity" evidence="9">
    <location>
        <begin position="48"/>
        <end position="63"/>
    </location>
</feature>
<evidence type="ECO:0000256" key="5">
    <source>
        <dbReference type="ARBA" id="ARBA00020265"/>
    </source>
</evidence>
<feature type="region of interest" description="Disordered" evidence="9">
    <location>
        <begin position="416"/>
        <end position="437"/>
    </location>
</feature>
<comment type="caution">
    <text evidence="10">The sequence shown here is derived from an EMBL/GenBank/DDBJ whole genome shotgun (WGS) entry which is preliminary data.</text>
</comment>
<keyword evidence="8" id="KW-0539">Nucleus</keyword>
<keyword evidence="7" id="KW-0819">tRNA processing</keyword>
<keyword evidence="6" id="KW-0963">Cytoplasm</keyword>
<protein>
    <recommendedName>
        <fullName evidence="5">Elongator complex protein 4</fullName>
    </recommendedName>
</protein>
<evidence type="ECO:0000256" key="7">
    <source>
        <dbReference type="ARBA" id="ARBA00022694"/>
    </source>
</evidence>
<dbReference type="EMBL" id="JAHMUF010000006">
    <property type="protein sequence ID" value="KAG7194741.1"/>
    <property type="molecule type" value="Genomic_DNA"/>
</dbReference>
<proteinExistence type="inferred from homology"/>
<evidence type="ECO:0000313" key="11">
    <source>
        <dbReference type="Proteomes" id="UP000790833"/>
    </source>
</evidence>
<comment type="pathway">
    <text evidence="3">tRNA modification; 5-methoxycarbonylmethyl-2-thiouridine-tRNA biosynthesis.</text>
</comment>
<evidence type="ECO:0000256" key="1">
    <source>
        <dbReference type="ARBA" id="ARBA00004123"/>
    </source>
</evidence>
<feature type="compositionally biased region" description="Polar residues" evidence="9">
    <location>
        <begin position="419"/>
        <end position="437"/>
    </location>
</feature>
<evidence type="ECO:0000256" key="9">
    <source>
        <dbReference type="SAM" id="MobiDB-lite"/>
    </source>
</evidence>
<evidence type="ECO:0000256" key="6">
    <source>
        <dbReference type="ARBA" id="ARBA00022490"/>
    </source>
</evidence>
<dbReference type="CDD" id="cd19494">
    <property type="entry name" value="Elp4"/>
    <property type="match status" value="1"/>
</dbReference>
<dbReference type="InterPro" id="IPR008728">
    <property type="entry name" value="Elongator_complex_protein_4"/>
</dbReference>
<dbReference type="AlphaFoldDB" id="A0A9P7VB03"/>
<keyword evidence="11" id="KW-1185">Reference proteome</keyword>
<organism evidence="10 11">
    <name type="scientific">Scheffersomyces spartinae</name>
    <dbReference type="NCBI Taxonomy" id="45513"/>
    <lineage>
        <taxon>Eukaryota</taxon>
        <taxon>Fungi</taxon>
        <taxon>Dikarya</taxon>
        <taxon>Ascomycota</taxon>
        <taxon>Saccharomycotina</taxon>
        <taxon>Pichiomycetes</taxon>
        <taxon>Debaryomycetaceae</taxon>
        <taxon>Scheffersomyces</taxon>
    </lineage>
</organism>
<dbReference type="RefSeq" id="XP_043050288.1">
    <property type="nucleotide sequence ID" value="XM_043195091.1"/>
</dbReference>
<evidence type="ECO:0000256" key="8">
    <source>
        <dbReference type="ARBA" id="ARBA00023242"/>
    </source>
</evidence>
<gene>
    <name evidence="10" type="ORF">KQ657_004420</name>
</gene>
<dbReference type="PANTHER" id="PTHR12896:SF1">
    <property type="entry name" value="ELONGATOR COMPLEX PROTEIN 4"/>
    <property type="match status" value="1"/>
</dbReference>